<comment type="caution">
    <text evidence="2">The sequence shown here is derived from an EMBL/GenBank/DDBJ whole genome shotgun (WGS) entry which is preliminary data.</text>
</comment>
<evidence type="ECO:0000313" key="2">
    <source>
        <dbReference type="EMBL" id="MBE1611708.1"/>
    </source>
</evidence>
<dbReference type="Proteomes" id="UP000638648">
    <property type="component" value="Unassembled WGS sequence"/>
</dbReference>
<dbReference type="PANTHER" id="PTHR39420:SF2">
    <property type="entry name" value="HYDROLASE"/>
    <property type="match status" value="1"/>
</dbReference>
<dbReference type="Pfam" id="PF10103">
    <property type="entry name" value="Zincin_2"/>
    <property type="match status" value="1"/>
</dbReference>
<dbReference type="SUPFAM" id="SSF55486">
    <property type="entry name" value="Metalloproteases ('zincins'), catalytic domain"/>
    <property type="match status" value="1"/>
</dbReference>
<dbReference type="GO" id="GO:0016787">
    <property type="term" value="F:hydrolase activity"/>
    <property type="evidence" value="ECO:0007669"/>
    <property type="project" value="UniProtKB-KW"/>
</dbReference>
<dbReference type="InterPro" id="IPR018766">
    <property type="entry name" value="Zinicin_2"/>
</dbReference>
<evidence type="ECO:0000256" key="1">
    <source>
        <dbReference type="SAM" id="MobiDB-lite"/>
    </source>
</evidence>
<feature type="compositionally biased region" description="Basic and acidic residues" evidence="1">
    <location>
        <begin position="400"/>
        <end position="409"/>
    </location>
</feature>
<gene>
    <name evidence="2" type="ORF">HEB94_008556</name>
</gene>
<organism evidence="2 3">
    <name type="scientific">Actinopolymorpha pittospori</name>
    <dbReference type="NCBI Taxonomy" id="648752"/>
    <lineage>
        <taxon>Bacteria</taxon>
        <taxon>Bacillati</taxon>
        <taxon>Actinomycetota</taxon>
        <taxon>Actinomycetes</taxon>
        <taxon>Propionibacteriales</taxon>
        <taxon>Actinopolymorphaceae</taxon>
        <taxon>Actinopolymorpha</taxon>
    </lineage>
</organism>
<feature type="compositionally biased region" description="Basic and acidic residues" evidence="1">
    <location>
        <begin position="449"/>
        <end position="462"/>
    </location>
</feature>
<reference evidence="2" key="1">
    <citation type="submission" date="2020-10" db="EMBL/GenBank/DDBJ databases">
        <title>Sequencing the genomes of 1000 actinobacteria strains.</title>
        <authorList>
            <person name="Klenk H.-P."/>
        </authorList>
    </citation>
    <scope>NUCLEOTIDE SEQUENCE</scope>
    <source>
        <strain evidence="2">DSM 45354</strain>
    </source>
</reference>
<dbReference type="Gene3D" id="1.20.150.30">
    <property type="entry name" value="Zincin-like metallopeptidase, N-terminal domain"/>
    <property type="match status" value="1"/>
</dbReference>
<dbReference type="RefSeq" id="WP_192754879.1">
    <property type="nucleotide sequence ID" value="NZ_BAABJL010000176.1"/>
</dbReference>
<evidence type="ECO:0000313" key="3">
    <source>
        <dbReference type="Proteomes" id="UP000638648"/>
    </source>
</evidence>
<keyword evidence="3" id="KW-1185">Reference proteome</keyword>
<keyword evidence="2" id="KW-0378">Hydrolase</keyword>
<accession>A0A927N658</accession>
<proteinExistence type="predicted"/>
<feature type="compositionally biased region" description="Basic and acidic residues" evidence="1">
    <location>
        <begin position="7"/>
        <end position="19"/>
    </location>
</feature>
<dbReference type="PANTHER" id="PTHR39420">
    <property type="match status" value="1"/>
</dbReference>
<dbReference type="NCBIfam" id="TIGR03624">
    <property type="entry name" value="putative hydrolase"/>
    <property type="match status" value="1"/>
</dbReference>
<protein>
    <submittedName>
        <fullName evidence="2">Hydrolase</fullName>
    </submittedName>
</protein>
<dbReference type="InterPro" id="IPR042271">
    <property type="entry name" value="Zinicin_2_N"/>
</dbReference>
<dbReference type="EMBL" id="JADBEM010000001">
    <property type="protein sequence ID" value="MBE1611708.1"/>
    <property type="molecule type" value="Genomic_DNA"/>
</dbReference>
<sequence>MSNDEPGTGREGEEPEKRPPGGPDNPFAGFDLGAIFGQLQSMFSWQGGPINWQLALETARQTIRASGDASLTAQERSEVDQTVRIAEHWLDDATSLPAGFAGQALAWNRAEWLDGTLPAWKKLVEPLAAHVVGAMEKALPEQPGGMGAQLTGVLTQVGGMMFGAQVGQGLGQLATEVFGATDIGLPLGPLGQPVLVPANVAAFGAGLGLPQDDVRLYLALRECAHQRLFHHAPWLSAHLFSAVEDYARGMHVDVSKLEDAVGNIDMSNPDALNEALAGGLLEPEETPRQKAALARLETALALVEGWVDDVVTSAAAPRMPSAVQLHEAIRRRRAEGGPAEQTFVTLVGLELRPRRMRDAATLWATLRETHGISGREALWAHPDLLPSGDDLDDARGFAERAASPDRMDIGDLGFDESTPSSTEPGDRPEAGSGDASENRGDTGGTGSDGGDKGRDGGDGATT</sequence>
<feature type="region of interest" description="Disordered" evidence="1">
    <location>
        <begin position="1"/>
        <end position="30"/>
    </location>
</feature>
<feature type="region of interest" description="Disordered" evidence="1">
    <location>
        <begin position="400"/>
        <end position="462"/>
    </location>
</feature>
<dbReference type="AlphaFoldDB" id="A0A927N658"/>
<name>A0A927N658_9ACTN</name>